<evidence type="ECO:0000313" key="1">
    <source>
        <dbReference type="EMBL" id="GMS98167.1"/>
    </source>
</evidence>
<accession>A0AAV5TVC3</accession>
<feature type="non-terminal residue" evidence="1">
    <location>
        <position position="86"/>
    </location>
</feature>
<keyword evidence="2" id="KW-1185">Reference proteome</keyword>
<dbReference type="Proteomes" id="UP001432027">
    <property type="component" value="Unassembled WGS sequence"/>
</dbReference>
<comment type="caution">
    <text evidence="1">The sequence shown here is derived from an EMBL/GenBank/DDBJ whole genome shotgun (WGS) entry which is preliminary data.</text>
</comment>
<evidence type="ECO:0000313" key="2">
    <source>
        <dbReference type="Proteomes" id="UP001432027"/>
    </source>
</evidence>
<dbReference type="EMBL" id="BTSX01000005">
    <property type="protein sequence ID" value="GMS98167.1"/>
    <property type="molecule type" value="Genomic_DNA"/>
</dbReference>
<sequence length="86" mass="9851">LAFLHRLFEPTKRDSTTIKPKKHICKTNQYLTLNEDGKTNGMIKQAMLNDDEVTEDQKPFDDDDPLAEFRVAIARDTSQSELLEGI</sequence>
<protein>
    <submittedName>
        <fullName evidence="1">Uncharacterized protein</fullName>
    </submittedName>
</protein>
<name>A0AAV5TVC3_9BILA</name>
<feature type="non-terminal residue" evidence="1">
    <location>
        <position position="1"/>
    </location>
</feature>
<organism evidence="1 2">
    <name type="scientific">Pristionchus entomophagus</name>
    <dbReference type="NCBI Taxonomy" id="358040"/>
    <lineage>
        <taxon>Eukaryota</taxon>
        <taxon>Metazoa</taxon>
        <taxon>Ecdysozoa</taxon>
        <taxon>Nematoda</taxon>
        <taxon>Chromadorea</taxon>
        <taxon>Rhabditida</taxon>
        <taxon>Rhabditina</taxon>
        <taxon>Diplogasteromorpha</taxon>
        <taxon>Diplogasteroidea</taxon>
        <taxon>Neodiplogasteridae</taxon>
        <taxon>Pristionchus</taxon>
    </lineage>
</organism>
<proteinExistence type="predicted"/>
<dbReference type="AlphaFoldDB" id="A0AAV5TVC3"/>
<gene>
    <name evidence="1" type="ORF">PENTCL1PPCAC_20342</name>
</gene>
<reference evidence="1" key="1">
    <citation type="submission" date="2023-10" db="EMBL/GenBank/DDBJ databases">
        <title>Genome assembly of Pristionchus species.</title>
        <authorList>
            <person name="Yoshida K."/>
            <person name="Sommer R.J."/>
        </authorList>
    </citation>
    <scope>NUCLEOTIDE SEQUENCE</scope>
    <source>
        <strain evidence="1">RS0144</strain>
    </source>
</reference>